<name>M1E0D9_SOLTU</name>
<reference evidence="2" key="2">
    <citation type="submission" date="2015-06" db="UniProtKB">
        <authorList>
            <consortium name="EnsemblPlants"/>
        </authorList>
    </citation>
    <scope>IDENTIFICATION</scope>
    <source>
        <strain evidence="2">DM1-3 516 R44</strain>
    </source>
</reference>
<dbReference type="EnsemblPlants" id="PGSC0003DMT400097325">
    <property type="protein sequence ID" value="PGSC0003DMT400097325"/>
    <property type="gene ID" value="PGSC0003DMG400046896"/>
</dbReference>
<dbReference type="Proteomes" id="UP000011115">
    <property type="component" value="Unassembled WGS sequence"/>
</dbReference>
<accession>M1E0D9</accession>
<protein>
    <recommendedName>
        <fullName evidence="4">Integrase core domain containing protein</fullName>
    </recommendedName>
</protein>
<feature type="compositionally biased region" description="Basic and acidic residues" evidence="1">
    <location>
        <begin position="1"/>
        <end position="18"/>
    </location>
</feature>
<dbReference type="HOGENOM" id="CLU_029307_7_2_1"/>
<feature type="region of interest" description="Disordered" evidence="1">
    <location>
        <begin position="81"/>
        <end position="119"/>
    </location>
</feature>
<evidence type="ECO:0000256" key="1">
    <source>
        <dbReference type="SAM" id="MobiDB-lite"/>
    </source>
</evidence>
<feature type="region of interest" description="Disordered" evidence="1">
    <location>
        <begin position="1"/>
        <end position="60"/>
    </location>
</feature>
<evidence type="ECO:0008006" key="4">
    <source>
        <dbReference type="Google" id="ProtNLM"/>
    </source>
</evidence>
<keyword evidence="3" id="KW-1185">Reference proteome</keyword>
<dbReference type="AlphaFoldDB" id="M1E0D9"/>
<dbReference type="InParanoid" id="M1E0D9"/>
<organism evidence="2 3">
    <name type="scientific">Solanum tuberosum</name>
    <name type="common">Potato</name>
    <dbReference type="NCBI Taxonomy" id="4113"/>
    <lineage>
        <taxon>Eukaryota</taxon>
        <taxon>Viridiplantae</taxon>
        <taxon>Streptophyta</taxon>
        <taxon>Embryophyta</taxon>
        <taxon>Tracheophyta</taxon>
        <taxon>Spermatophyta</taxon>
        <taxon>Magnoliopsida</taxon>
        <taxon>eudicotyledons</taxon>
        <taxon>Gunneridae</taxon>
        <taxon>Pentapetalae</taxon>
        <taxon>asterids</taxon>
        <taxon>lamiids</taxon>
        <taxon>Solanales</taxon>
        <taxon>Solanaceae</taxon>
        <taxon>Solanoideae</taxon>
        <taxon>Solaneae</taxon>
        <taxon>Solanum</taxon>
    </lineage>
</organism>
<evidence type="ECO:0000313" key="3">
    <source>
        <dbReference type="Proteomes" id="UP000011115"/>
    </source>
</evidence>
<feature type="compositionally biased region" description="Polar residues" evidence="1">
    <location>
        <begin position="96"/>
        <end position="119"/>
    </location>
</feature>
<dbReference type="PaxDb" id="4113-PGSC0003DMT400097325"/>
<sequence length="119" mass="12512">MSRSKAAERIIPAHEKTKGITINEDAAISRGKATKLPTTSGKGKGKRSTSDRNTTIRDPNVPSWAWGFYASMHVFLEDSHVTAPSGSGTAIPPEVTPSTDAQTQSDASGTDAQTDGVNV</sequence>
<proteinExistence type="predicted"/>
<evidence type="ECO:0000313" key="2">
    <source>
        <dbReference type="EnsemblPlants" id="PGSC0003DMT400097325"/>
    </source>
</evidence>
<reference evidence="3" key="1">
    <citation type="journal article" date="2011" name="Nature">
        <title>Genome sequence and analysis of the tuber crop potato.</title>
        <authorList>
            <consortium name="The Potato Genome Sequencing Consortium"/>
        </authorList>
    </citation>
    <scope>NUCLEOTIDE SEQUENCE [LARGE SCALE GENOMIC DNA]</scope>
    <source>
        <strain evidence="3">cv. DM1-3 516 R44</strain>
    </source>
</reference>
<dbReference type="Gramene" id="PGSC0003DMT400097325">
    <property type="protein sequence ID" value="PGSC0003DMT400097325"/>
    <property type="gene ID" value="PGSC0003DMG400046896"/>
</dbReference>